<evidence type="ECO:0000256" key="1">
    <source>
        <dbReference type="SAM" id="Phobius"/>
    </source>
</evidence>
<dbReference type="AlphaFoldDB" id="B0PCN3"/>
<accession>B0PCN3</accession>
<reference evidence="2" key="2">
    <citation type="submission" date="2013-09" db="EMBL/GenBank/DDBJ databases">
        <title>Draft genome sequence of Anaerotruncus colihominis(DSM 17241).</title>
        <authorList>
            <person name="Sudarsanam P."/>
            <person name="Ley R."/>
            <person name="Guruge J."/>
            <person name="Turnbaugh P.J."/>
            <person name="Mahowald M."/>
            <person name="Liep D."/>
            <person name="Gordon J."/>
        </authorList>
    </citation>
    <scope>NUCLEOTIDE SEQUENCE</scope>
    <source>
        <strain evidence="2">DSM 17241</strain>
    </source>
</reference>
<keyword evidence="1" id="KW-0472">Membrane</keyword>
<protein>
    <submittedName>
        <fullName evidence="2">Uncharacterized protein</fullName>
    </submittedName>
</protein>
<keyword evidence="1" id="KW-1133">Transmembrane helix</keyword>
<evidence type="ECO:0000313" key="3">
    <source>
        <dbReference type="Proteomes" id="UP000003803"/>
    </source>
</evidence>
<dbReference type="Proteomes" id="UP000003803">
    <property type="component" value="Unassembled WGS sequence"/>
</dbReference>
<reference evidence="2" key="1">
    <citation type="submission" date="2007-11" db="EMBL/GenBank/DDBJ databases">
        <authorList>
            <person name="Fulton L."/>
            <person name="Clifton S."/>
            <person name="Fulton B."/>
            <person name="Xu J."/>
            <person name="Minx P."/>
            <person name="Pepin K.H."/>
            <person name="Johnson M."/>
            <person name="Thiruvilangam P."/>
            <person name="Bhonagiri V."/>
            <person name="Nash W.E."/>
            <person name="Mardis E.R."/>
            <person name="Wilson R.K."/>
        </authorList>
    </citation>
    <scope>NUCLEOTIDE SEQUENCE [LARGE SCALE GENOMIC DNA]</scope>
    <source>
        <strain evidence="2">DSM 17241</strain>
    </source>
</reference>
<gene>
    <name evidence="2" type="ORF">ANACOL_02546</name>
</gene>
<feature type="transmembrane region" description="Helical" evidence="1">
    <location>
        <begin position="6"/>
        <end position="25"/>
    </location>
</feature>
<comment type="caution">
    <text evidence="2">The sequence shown here is derived from an EMBL/GenBank/DDBJ whole genome shotgun (WGS) entry which is preliminary data.</text>
</comment>
<sequence length="40" mass="4691">MQNASLYIFYILIYSIISKILKLFLCNDTNIKNYGGVFVR</sequence>
<dbReference type="HOGENOM" id="CLU_3283935_0_0_9"/>
<proteinExistence type="predicted"/>
<name>B0PCN3_9FIRM</name>
<organism evidence="2 3">
    <name type="scientific">Anaerotruncus colihominis DSM 17241</name>
    <dbReference type="NCBI Taxonomy" id="445972"/>
    <lineage>
        <taxon>Bacteria</taxon>
        <taxon>Bacillati</taxon>
        <taxon>Bacillota</taxon>
        <taxon>Clostridia</taxon>
        <taxon>Eubacteriales</taxon>
        <taxon>Oscillospiraceae</taxon>
        <taxon>Anaerotruncus</taxon>
    </lineage>
</organism>
<dbReference type="EMBL" id="ABGD02000021">
    <property type="protein sequence ID" value="EDS10737.1"/>
    <property type="molecule type" value="Genomic_DNA"/>
</dbReference>
<evidence type="ECO:0000313" key="2">
    <source>
        <dbReference type="EMBL" id="EDS10737.1"/>
    </source>
</evidence>
<keyword evidence="3" id="KW-1185">Reference proteome</keyword>
<keyword evidence="1" id="KW-0812">Transmembrane</keyword>